<sequence length="207" mass="23848">MKLKGIILTGLTNIDIIIELISNLKFTKTQHPMPEKQKSLRPVEKYYLFHYWKKTEWDITYAVALVIEYLYAAGLVQIHQKTLVAVKGHEKFQPFLKGYEFLVLNAIAYPSSHGLIDAIENYSFLEDLSKQGCLTRQRVSLFSTSWPTYSLTKHGQDILEEIRYRPPMLFRGISPEIIVYVDIAKKISEHKMISVSISFNKASYAVG</sequence>
<dbReference type="Proteomes" id="UP000233325">
    <property type="component" value="Unassembled WGS sequence"/>
</dbReference>
<organism evidence="1 2">
    <name type="scientific">Candidatus Falkowbacteria bacterium HGW-Falkowbacteria-2</name>
    <dbReference type="NCBI Taxonomy" id="2013769"/>
    <lineage>
        <taxon>Bacteria</taxon>
        <taxon>Candidatus Falkowiibacteriota</taxon>
    </lineage>
</organism>
<name>A0A2N2E3X9_9BACT</name>
<dbReference type="AlphaFoldDB" id="A0A2N2E3X9"/>
<proteinExistence type="predicted"/>
<gene>
    <name evidence="1" type="ORF">CVU83_00180</name>
</gene>
<dbReference type="EMBL" id="PHAH01000001">
    <property type="protein sequence ID" value="PKM89423.1"/>
    <property type="molecule type" value="Genomic_DNA"/>
</dbReference>
<evidence type="ECO:0000313" key="1">
    <source>
        <dbReference type="EMBL" id="PKM89423.1"/>
    </source>
</evidence>
<comment type="caution">
    <text evidence="1">The sequence shown here is derived from an EMBL/GenBank/DDBJ whole genome shotgun (WGS) entry which is preliminary data.</text>
</comment>
<protein>
    <submittedName>
        <fullName evidence="1">Uncharacterized protein</fullName>
    </submittedName>
</protein>
<accession>A0A2N2E3X9</accession>
<evidence type="ECO:0000313" key="2">
    <source>
        <dbReference type="Proteomes" id="UP000233325"/>
    </source>
</evidence>
<reference evidence="1 2" key="1">
    <citation type="journal article" date="2017" name="ISME J.">
        <title>Potential for microbial H2 and metal transformations associated with novel bacteria and archaea in deep terrestrial subsurface sediments.</title>
        <authorList>
            <person name="Hernsdorf A.W."/>
            <person name="Amano Y."/>
            <person name="Miyakawa K."/>
            <person name="Ise K."/>
            <person name="Suzuki Y."/>
            <person name="Anantharaman K."/>
            <person name="Probst A."/>
            <person name="Burstein D."/>
            <person name="Thomas B.C."/>
            <person name="Banfield J.F."/>
        </authorList>
    </citation>
    <scope>NUCLEOTIDE SEQUENCE [LARGE SCALE GENOMIC DNA]</scope>
    <source>
        <strain evidence="1">HGW-Falkowbacteria-2</strain>
    </source>
</reference>